<accession>A0A840A9P3</accession>
<dbReference type="InterPro" id="IPR048089">
    <property type="entry name" value="McdA"/>
</dbReference>
<protein>
    <submittedName>
        <fullName evidence="2">Chromosome partitioning protein</fullName>
    </submittedName>
</protein>
<name>A0A840A9P3_9PROT</name>
<reference evidence="2 3" key="1">
    <citation type="submission" date="2020-08" db="EMBL/GenBank/DDBJ databases">
        <title>Genomic Encyclopedia of Type Strains, Phase IV (KMG-IV): sequencing the most valuable type-strain genomes for metagenomic binning, comparative biology and taxonomic classification.</title>
        <authorList>
            <person name="Goeker M."/>
        </authorList>
    </citation>
    <scope>NUCLEOTIDE SEQUENCE [LARGE SCALE GENOMIC DNA]</scope>
    <source>
        <strain evidence="2 3">DSM 19979</strain>
    </source>
</reference>
<organism evidence="2 3">
    <name type="scientific">Roseococcus suduntuyensis</name>
    <dbReference type="NCBI Taxonomy" id="455361"/>
    <lineage>
        <taxon>Bacteria</taxon>
        <taxon>Pseudomonadati</taxon>
        <taxon>Pseudomonadota</taxon>
        <taxon>Alphaproteobacteria</taxon>
        <taxon>Acetobacterales</taxon>
        <taxon>Roseomonadaceae</taxon>
        <taxon>Roseococcus</taxon>
    </lineage>
</organism>
<feature type="domain" description="CobQ/CobB/MinD/ParA nucleotide binding" evidence="1">
    <location>
        <begin position="5"/>
        <end position="178"/>
    </location>
</feature>
<comment type="caution">
    <text evidence="2">The sequence shown here is derived from an EMBL/GenBank/DDBJ whole genome shotgun (WGS) entry which is preliminary data.</text>
</comment>
<dbReference type="RefSeq" id="WP_184381859.1">
    <property type="nucleotide sequence ID" value="NZ_JACIDJ010000001.1"/>
</dbReference>
<gene>
    <name evidence="2" type="ORF">GGQ83_000331</name>
</gene>
<evidence type="ECO:0000313" key="2">
    <source>
        <dbReference type="EMBL" id="MBB3896905.1"/>
    </source>
</evidence>
<dbReference type="SUPFAM" id="SSF52540">
    <property type="entry name" value="P-loop containing nucleoside triphosphate hydrolases"/>
    <property type="match status" value="1"/>
</dbReference>
<dbReference type="InterPro" id="IPR027417">
    <property type="entry name" value="P-loop_NTPase"/>
</dbReference>
<dbReference type="Gene3D" id="3.40.50.300">
    <property type="entry name" value="P-loop containing nucleotide triphosphate hydrolases"/>
    <property type="match status" value="1"/>
</dbReference>
<dbReference type="PIRSF" id="PIRSF009320">
    <property type="entry name" value="Nuc_binding_HP_1000"/>
    <property type="match status" value="1"/>
</dbReference>
<evidence type="ECO:0000313" key="3">
    <source>
        <dbReference type="Proteomes" id="UP000553193"/>
    </source>
</evidence>
<sequence>MAFVITVAQQKGGAGKSTLAANLAVALGEGGGRVALLDTDPQGTLARWQALRGADAGPLAFEAPAGWRVQGALDRHRREADFVVIDTPPHAETESRLAIRAANLVLVPLQPSLPDLWASEATLNLAEAERRDYRLVLNRMPPTGKLRDVILGELARRGSPVLEERLGNRSAFAAAFALGMGVTESEPRGMAASEMRALAAALRGFTP</sequence>
<dbReference type="PANTHER" id="PTHR13696">
    <property type="entry name" value="P-LOOP CONTAINING NUCLEOSIDE TRIPHOSPHATE HYDROLASE"/>
    <property type="match status" value="1"/>
</dbReference>
<dbReference type="Proteomes" id="UP000553193">
    <property type="component" value="Unassembled WGS sequence"/>
</dbReference>
<proteinExistence type="predicted"/>
<dbReference type="PANTHER" id="PTHR13696:SF96">
    <property type="entry name" value="COBQ_COBB_MIND_PARA NUCLEOTIDE BINDING DOMAIN-CONTAINING PROTEIN"/>
    <property type="match status" value="1"/>
</dbReference>
<dbReference type="InterPro" id="IPR050678">
    <property type="entry name" value="DNA_Partitioning_ATPase"/>
</dbReference>
<evidence type="ECO:0000259" key="1">
    <source>
        <dbReference type="Pfam" id="PF01656"/>
    </source>
</evidence>
<dbReference type="InterPro" id="IPR002586">
    <property type="entry name" value="CobQ/CobB/MinD/ParA_Nub-bd_dom"/>
</dbReference>
<dbReference type="Pfam" id="PF01656">
    <property type="entry name" value="CbiA"/>
    <property type="match status" value="1"/>
</dbReference>
<dbReference type="CDD" id="cd02042">
    <property type="entry name" value="ParAB_family"/>
    <property type="match status" value="1"/>
</dbReference>
<keyword evidence="3" id="KW-1185">Reference proteome</keyword>
<dbReference type="EMBL" id="JACIDJ010000001">
    <property type="protein sequence ID" value="MBB3896905.1"/>
    <property type="molecule type" value="Genomic_DNA"/>
</dbReference>
<dbReference type="NCBIfam" id="NF041546">
    <property type="entry name" value="ParA_partition"/>
    <property type="match status" value="1"/>
</dbReference>
<dbReference type="AlphaFoldDB" id="A0A840A9P3"/>